<reference evidence="2" key="1">
    <citation type="journal article" date="2018" name="Nat. Med.">
        <title>Expanded skin virome in DOCK8-deficient patients.</title>
        <authorList>
            <consortium name="NISC Comparative Sequencing Program"/>
            <person name="Tirosh O."/>
            <person name="Conlan S."/>
            <person name="Deming C."/>
            <person name="Lee-Lin S.Q."/>
            <person name="Huang X."/>
            <person name="Su H.C."/>
            <person name="Freeman A.F."/>
            <person name="Segre J.A."/>
            <person name="Kong H.H."/>
        </authorList>
    </citation>
    <scope>NUCLEOTIDE SEQUENCE</scope>
    <source>
        <strain evidence="2">HPV-mSK_042</strain>
    </source>
</reference>
<feature type="region of interest" description="Disordered" evidence="1">
    <location>
        <begin position="72"/>
        <end position="110"/>
    </location>
</feature>
<evidence type="ECO:0000256" key="1">
    <source>
        <dbReference type="SAM" id="MobiDB-lite"/>
    </source>
</evidence>
<organism evidence="2">
    <name type="scientific">Human papillomavirus</name>
    <dbReference type="NCBI Taxonomy" id="10566"/>
    <lineage>
        <taxon>Viruses</taxon>
        <taxon>Monodnaviria</taxon>
        <taxon>Shotokuvirae</taxon>
        <taxon>Cossaviricota</taxon>
        <taxon>Papovaviricetes</taxon>
        <taxon>Zurhausenvirales</taxon>
        <taxon>Papillomaviridae</taxon>
    </lineage>
</organism>
<name>A0A385PI30_9PAPI</name>
<evidence type="ECO:0000313" key="2">
    <source>
        <dbReference type="EMBL" id="AYA93604.1"/>
    </source>
</evidence>
<proteinExistence type="predicted"/>
<dbReference type="EMBL" id="MH777189">
    <property type="protein sequence ID" value="AYA93604.1"/>
    <property type="molecule type" value="Genomic_DNA"/>
</dbReference>
<protein>
    <submittedName>
        <fullName evidence="2">E4 protein</fullName>
    </submittedName>
</protein>
<sequence>MVLKNIIMCSLLTKLLGIVRKVNTLYSSKIKGTPIMYLLYLAPLGLLGLLTPPRPTHRAPTPGAPRKKALRDLFDLVPSDNDPPQVPEYPPDEEDNKENLTPEQTPTPDWRRRLLKTLGQELRNLQEEVNLDFEFCFRRLGIH</sequence>
<accession>A0A385PI30</accession>